<name>A0A2H0LR90_9BACT</name>
<feature type="transmembrane region" description="Helical" evidence="8">
    <location>
        <begin position="6"/>
        <end position="27"/>
    </location>
</feature>
<evidence type="ECO:0000256" key="1">
    <source>
        <dbReference type="ARBA" id="ARBA00004651"/>
    </source>
</evidence>
<dbReference type="GO" id="GO:0071555">
    <property type="term" value="P:cell wall organization"/>
    <property type="evidence" value="ECO:0007669"/>
    <property type="project" value="TreeGrafter"/>
</dbReference>
<evidence type="ECO:0000256" key="3">
    <source>
        <dbReference type="ARBA" id="ARBA00022679"/>
    </source>
</evidence>
<comment type="cofactor">
    <cofactor evidence="7">
        <name>Mg(2+)</name>
        <dbReference type="ChEBI" id="CHEBI:18420"/>
    </cofactor>
</comment>
<feature type="transmembrane region" description="Helical" evidence="8">
    <location>
        <begin position="317"/>
        <end position="339"/>
    </location>
</feature>
<dbReference type="CDD" id="cd06853">
    <property type="entry name" value="GT_WecA_like"/>
    <property type="match status" value="1"/>
</dbReference>
<dbReference type="EMBL" id="PCVY01000055">
    <property type="protein sequence ID" value="PIQ85995.1"/>
    <property type="molecule type" value="Genomic_DNA"/>
</dbReference>
<keyword evidence="2" id="KW-1003">Cell membrane</keyword>
<evidence type="ECO:0000256" key="8">
    <source>
        <dbReference type="SAM" id="Phobius"/>
    </source>
</evidence>
<feature type="binding site" evidence="7">
    <location>
        <position position="154"/>
    </location>
    <ligand>
        <name>Mg(2+)</name>
        <dbReference type="ChEBI" id="CHEBI:18420"/>
    </ligand>
</feature>
<organism evidence="9 10">
    <name type="scientific">Candidatus Abzuiibacterium crystallinum</name>
    <dbReference type="NCBI Taxonomy" id="1974748"/>
    <lineage>
        <taxon>Bacteria</taxon>
        <taxon>Pseudomonadati</taxon>
        <taxon>Candidatus Omnitrophota</taxon>
        <taxon>Candidatus Abzuiibacterium</taxon>
    </lineage>
</organism>
<feature type="binding site" evidence="7">
    <location>
        <position position="213"/>
    </location>
    <ligand>
        <name>Mg(2+)</name>
        <dbReference type="ChEBI" id="CHEBI:18420"/>
    </ligand>
</feature>
<dbReference type="AlphaFoldDB" id="A0A2H0LR90"/>
<dbReference type="Pfam" id="PF00953">
    <property type="entry name" value="Glycos_transf_4"/>
    <property type="match status" value="1"/>
</dbReference>
<evidence type="ECO:0008006" key="11">
    <source>
        <dbReference type="Google" id="ProtNLM"/>
    </source>
</evidence>
<dbReference type="GO" id="GO:0005886">
    <property type="term" value="C:plasma membrane"/>
    <property type="evidence" value="ECO:0007669"/>
    <property type="project" value="UniProtKB-SubCell"/>
</dbReference>
<keyword evidence="7" id="KW-0479">Metal-binding</keyword>
<dbReference type="InterPro" id="IPR018480">
    <property type="entry name" value="PNAcMuramoyl-5peptid_Trfase_CS"/>
</dbReference>
<evidence type="ECO:0000256" key="6">
    <source>
        <dbReference type="ARBA" id="ARBA00023136"/>
    </source>
</evidence>
<evidence type="ECO:0000313" key="10">
    <source>
        <dbReference type="Proteomes" id="UP000230859"/>
    </source>
</evidence>
<feature type="transmembrane region" description="Helical" evidence="8">
    <location>
        <begin position="183"/>
        <end position="202"/>
    </location>
</feature>
<keyword evidence="3" id="KW-0808">Transferase</keyword>
<feature type="transmembrane region" description="Helical" evidence="8">
    <location>
        <begin position="161"/>
        <end position="177"/>
    </location>
</feature>
<feature type="transmembrane region" description="Helical" evidence="8">
    <location>
        <begin position="48"/>
        <end position="68"/>
    </location>
</feature>
<keyword evidence="5 8" id="KW-1133">Transmembrane helix</keyword>
<protein>
    <recommendedName>
        <fullName evidence="11">Undecaprenyl-phosphate alpha-N-acetylglucosaminyl 1-phosphate transferase</fullName>
    </recommendedName>
</protein>
<keyword evidence="6 8" id="KW-0472">Membrane</keyword>
<dbReference type="GO" id="GO:0044038">
    <property type="term" value="P:cell wall macromolecule biosynthetic process"/>
    <property type="evidence" value="ECO:0007669"/>
    <property type="project" value="TreeGrafter"/>
</dbReference>
<feature type="transmembrane region" description="Helical" evidence="8">
    <location>
        <begin position="74"/>
        <end position="91"/>
    </location>
</feature>
<feature type="transmembrane region" description="Helical" evidence="8">
    <location>
        <begin position="136"/>
        <end position="154"/>
    </location>
</feature>
<dbReference type="GO" id="GO:0046872">
    <property type="term" value="F:metal ion binding"/>
    <property type="evidence" value="ECO:0007669"/>
    <property type="project" value="UniProtKB-KW"/>
</dbReference>
<comment type="caution">
    <text evidence="9">The sequence shown here is derived from an EMBL/GenBank/DDBJ whole genome shotgun (WGS) entry which is preliminary data.</text>
</comment>
<feature type="transmembrane region" description="Helical" evidence="8">
    <location>
        <begin position="291"/>
        <end position="311"/>
    </location>
</feature>
<proteinExistence type="predicted"/>
<dbReference type="InterPro" id="IPR000715">
    <property type="entry name" value="Glycosyl_transferase_4"/>
</dbReference>
<comment type="subcellular location">
    <subcellularLocation>
        <location evidence="1">Cell membrane</location>
        <topology evidence="1">Multi-pass membrane protein</topology>
    </subcellularLocation>
</comment>
<gene>
    <name evidence="9" type="ORF">COV74_06590</name>
</gene>
<evidence type="ECO:0000256" key="5">
    <source>
        <dbReference type="ARBA" id="ARBA00022989"/>
    </source>
</evidence>
<reference evidence="9 10" key="1">
    <citation type="submission" date="2017-09" db="EMBL/GenBank/DDBJ databases">
        <title>Depth-based differentiation of microbial function through sediment-hosted aquifers and enrichment of novel symbionts in the deep terrestrial subsurface.</title>
        <authorList>
            <person name="Probst A.J."/>
            <person name="Ladd B."/>
            <person name="Jarett J.K."/>
            <person name="Geller-Mcgrath D.E."/>
            <person name="Sieber C.M."/>
            <person name="Emerson J.B."/>
            <person name="Anantharaman K."/>
            <person name="Thomas B.C."/>
            <person name="Malmstrom R."/>
            <person name="Stieglmeier M."/>
            <person name="Klingl A."/>
            <person name="Woyke T."/>
            <person name="Ryan C.M."/>
            <person name="Banfield J.F."/>
        </authorList>
    </citation>
    <scope>NUCLEOTIDE SEQUENCE [LARGE SCALE GENOMIC DNA]</scope>
    <source>
        <strain evidence="9">CG11_big_fil_rev_8_21_14_0_20_45_26</strain>
    </source>
</reference>
<dbReference type="PANTHER" id="PTHR22926">
    <property type="entry name" value="PHOSPHO-N-ACETYLMURAMOYL-PENTAPEPTIDE-TRANSFERASE"/>
    <property type="match status" value="1"/>
</dbReference>
<keyword evidence="4 8" id="KW-0812">Transmembrane</keyword>
<keyword evidence="7" id="KW-0460">Magnesium</keyword>
<feature type="transmembrane region" description="Helical" evidence="8">
    <location>
        <begin position="209"/>
        <end position="229"/>
    </location>
</feature>
<dbReference type="Proteomes" id="UP000230859">
    <property type="component" value="Unassembled WGS sequence"/>
</dbReference>
<sequence length="351" mass="39032">MIPWDFFVVTALTSLVVSYGVSTLLVSQCRGRTSAKKRPTPPTTGGTVIFLSMAAVLLLLFVLYQRFFELNPKKLWGVAIAGAFIFLLGYIDDRKPLHYSQKLIGQILSACVLPLAGFKIDFITNIGGTALYLPDWMSGVFIVGWLVFMMNAVNLIDGLDGLAAGVIAMAAYTIFLLCWNVNAVISAGALALAFSLLGILPFNAYPARFYLGDAGSLLIGFLIGIFSLFFQVKTYAAVVIIIPLFILFIPVLNTAMVFVKRLKRGRNPLKGDIFHLHYRLLRQGLSHRNTVLFLWSVTASLCVLVVLRQYLPVRPRTILFLIGVLVLYTVLVQLFLGYLKEKRQEAVNRRK</sequence>
<dbReference type="PANTHER" id="PTHR22926:SF3">
    <property type="entry name" value="UNDECAPRENYL-PHOSPHATE ALPHA-N-ACETYLGLUCOSAMINYL 1-PHOSPHATE TRANSFERASE"/>
    <property type="match status" value="1"/>
</dbReference>
<evidence type="ECO:0000256" key="7">
    <source>
        <dbReference type="PIRSR" id="PIRSR600715-1"/>
    </source>
</evidence>
<dbReference type="PROSITE" id="PS01348">
    <property type="entry name" value="MRAY_2"/>
    <property type="match status" value="1"/>
</dbReference>
<dbReference type="GO" id="GO:0016780">
    <property type="term" value="F:phosphotransferase activity, for other substituted phosphate groups"/>
    <property type="evidence" value="ECO:0007669"/>
    <property type="project" value="InterPro"/>
</dbReference>
<evidence type="ECO:0000256" key="2">
    <source>
        <dbReference type="ARBA" id="ARBA00022475"/>
    </source>
</evidence>
<evidence type="ECO:0000256" key="4">
    <source>
        <dbReference type="ARBA" id="ARBA00022692"/>
    </source>
</evidence>
<dbReference type="GO" id="GO:0009103">
    <property type="term" value="P:lipopolysaccharide biosynthetic process"/>
    <property type="evidence" value="ECO:0007669"/>
    <property type="project" value="TreeGrafter"/>
</dbReference>
<accession>A0A2H0LR90</accession>
<feature type="transmembrane region" description="Helical" evidence="8">
    <location>
        <begin position="235"/>
        <end position="259"/>
    </location>
</feature>
<evidence type="ECO:0000313" key="9">
    <source>
        <dbReference type="EMBL" id="PIQ85995.1"/>
    </source>
</evidence>
<feature type="transmembrane region" description="Helical" evidence="8">
    <location>
        <begin position="103"/>
        <end position="124"/>
    </location>
</feature>